<evidence type="ECO:0000313" key="3">
    <source>
        <dbReference type="Proteomes" id="UP000777935"/>
    </source>
</evidence>
<accession>A0ABX2IPA0</accession>
<gene>
    <name evidence="2" type="ORF">HRQ87_07735</name>
</gene>
<keyword evidence="3" id="KW-1185">Reference proteome</keyword>
<evidence type="ECO:0000256" key="1">
    <source>
        <dbReference type="SAM" id="Phobius"/>
    </source>
</evidence>
<dbReference type="RefSeq" id="WP_174136954.1">
    <property type="nucleotide sequence ID" value="NZ_JABUFE010000003.1"/>
</dbReference>
<sequence length="78" mass="8871">MTTQTRPLWQRFFFSFPVIGWIARDVSDGDESNIYYALVIFLASWLSAILLFGYPGLIIPALLMVPTMFVVLILISRG</sequence>
<keyword evidence="1" id="KW-0812">Transmembrane</keyword>
<proteinExistence type="predicted"/>
<comment type="caution">
    <text evidence="2">The sequence shown here is derived from an EMBL/GenBank/DDBJ whole genome shotgun (WGS) entry which is preliminary data.</text>
</comment>
<evidence type="ECO:0000313" key="2">
    <source>
        <dbReference type="EMBL" id="NSX54693.1"/>
    </source>
</evidence>
<dbReference type="Proteomes" id="UP000777935">
    <property type="component" value="Unassembled WGS sequence"/>
</dbReference>
<protein>
    <submittedName>
        <fullName evidence="2">Uncharacterized protein</fullName>
    </submittedName>
</protein>
<name>A0ABX2IPA0_9RHOB</name>
<dbReference type="EMBL" id="JABUFE010000003">
    <property type="protein sequence ID" value="NSX54693.1"/>
    <property type="molecule type" value="Genomic_DNA"/>
</dbReference>
<reference evidence="2 3" key="1">
    <citation type="submission" date="2020-06" db="EMBL/GenBank/DDBJ databases">
        <title>Sulfitobacter algicola sp. nov., isolated from green algae.</title>
        <authorList>
            <person name="Wang C."/>
        </authorList>
    </citation>
    <scope>NUCLEOTIDE SEQUENCE [LARGE SCALE GENOMIC DNA]</scope>
    <source>
        <strain evidence="2 3">1151</strain>
    </source>
</reference>
<organism evidence="2 3">
    <name type="scientific">Parasulfitobacter algicola</name>
    <dbReference type="NCBI Taxonomy" id="2614809"/>
    <lineage>
        <taxon>Bacteria</taxon>
        <taxon>Pseudomonadati</taxon>
        <taxon>Pseudomonadota</taxon>
        <taxon>Alphaproteobacteria</taxon>
        <taxon>Rhodobacterales</taxon>
        <taxon>Roseobacteraceae</taxon>
        <taxon>Parasulfitobacter</taxon>
    </lineage>
</organism>
<keyword evidence="1" id="KW-1133">Transmembrane helix</keyword>
<feature type="transmembrane region" description="Helical" evidence="1">
    <location>
        <begin position="58"/>
        <end position="75"/>
    </location>
</feature>
<feature type="transmembrane region" description="Helical" evidence="1">
    <location>
        <begin position="34"/>
        <end position="52"/>
    </location>
</feature>
<keyword evidence="1" id="KW-0472">Membrane</keyword>